<dbReference type="EMBL" id="AP017312">
    <property type="protein sequence ID" value="BAU28999.1"/>
    <property type="molecule type" value="Genomic_DNA"/>
</dbReference>
<evidence type="ECO:0000313" key="4">
    <source>
        <dbReference type="Proteomes" id="UP000217696"/>
    </source>
</evidence>
<dbReference type="SUPFAM" id="SSF81296">
    <property type="entry name" value="E set domains"/>
    <property type="match status" value="2"/>
</dbReference>
<feature type="compositionally biased region" description="Low complexity" evidence="1">
    <location>
        <begin position="224"/>
        <end position="235"/>
    </location>
</feature>
<dbReference type="AlphaFoldDB" id="A0A0U5BFE1"/>
<organism evidence="3 4">
    <name type="scientific">Aneurinibacillus soli</name>
    <dbReference type="NCBI Taxonomy" id="1500254"/>
    <lineage>
        <taxon>Bacteria</taxon>
        <taxon>Bacillati</taxon>
        <taxon>Bacillota</taxon>
        <taxon>Bacilli</taxon>
        <taxon>Bacillales</taxon>
        <taxon>Paenibacillaceae</taxon>
        <taxon>Aneurinibacillus group</taxon>
        <taxon>Aneurinibacillus</taxon>
    </lineage>
</organism>
<dbReference type="InterPro" id="IPR014756">
    <property type="entry name" value="Ig_E-set"/>
</dbReference>
<dbReference type="Pfam" id="PF00395">
    <property type="entry name" value="SLH"/>
    <property type="match status" value="3"/>
</dbReference>
<dbReference type="Gene3D" id="2.60.120.40">
    <property type="match status" value="3"/>
</dbReference>
<feature type="signal peptide" evidence="2">
    <location>
        <begin position="1"/>
        <end position="25"/>
    </location>
</feature>
<evidence type="ECO:0000313" key="3">
    <source>
        <dbReference type="EMBL" id="BAU28999.1"/>
    </source>
</evidence>
<feature type="compositionally biased region" description="Low complexity" evidence="1">
    <location>
        <begin position="245"/>
        <end position="261"/>
    </location>
</feature>
<keyword evidence="3" id="KW-0624">Polysaccharide degradation</keyword>
<dbReference type="GO" id="GO:0045493">
    <property type="term" value="P:xylan catabolic process"/>
    <property type="evidence" value="ECO:0007669"/>
    <property type="project" value="UniProtKB-KW"/>
</dbReference>
<dbReference type="Pfam" id="PF01833">
    <property type="entry name" value="TIG"/>
    <property type="match status" value="2"/>
</dbReference>
<dbReference type="RefSeq" id="WP_096466685.1">
    <property type="nucleotide sequence ID" value="NZ_AP017312.1"/>
</dbReference>
<dbReference type="CDD" id="cd00102">
    <property type="entry name" value="IPT"/>
    <property type="match status" value="2"/>
</dbReference>
<feature type="chain" id="PRO_5043512014" evidence="2">
    <location>
        <begin position="26"/>
        <end position="828"/>
    </location>
</feature>
<keyword evidence="3" id="KW-0378">Hydrolase</keyword>
<keyword evidence="2" id="KW-0732">Signal</keyword>
<dbReference type="SMART" id="SM00429">
    <property type="entry name" value="IPT"/>
    <property type="match status" value="2"/>
</dbReference>
<dbReference type="InterPro" id="IPR051465">
    <property type="entry name" value="Cell_Envelope_Struct_Comp"/>
</dbReference>
<keyword evidence="3" id="KW-0119">Carbohydrate metabolism</keyword>
<dbReference type="InterPro" id="IPR008983">
    <property type="entry name" value="Tumour_necrosis_fac-like_dom"/>
</dbReference>
<dbReference type="InterPro" id="IPR013783">
    <property type="entry name" value="Ig-like_fold"/>
</dbReference>
<dbReference type="EC" id="3.2.1.8" evidence="3"/>
<keyword evidence="3" id="KW-0326">Glycosidase</keyword>
<keyword evidence="4" id="KW-1185">Reference proteome</keyword>
<dbReference type="InterPro" id="IPR041415">
    <property type="entry name" value="BclA_C"/>
</dbReference>
<dbReference type="Proteomes" id="UP000217696">
    <property type="component" value="Chromosome"/>
</dbReference>
<proteinExistence type="predicted"/>
<feature type="region of interest" description="Disordered" evidence="1">
    <location>
        <begin position="207"/>
        <end position="261"/>
    </location>
</feature>
<dbReference type="PANTHER" id="PTHR43308:SF5">
    <property type="entry name" value="S-LAYER PROTEIN _ PEPTIDOGLYCAN ENDO-BETA-N-ACETYLGLUCOSAMINIDASE"/>
    <property type="match status" value="1"/>
</dbReference>
<keyword evidence="3" id="KW-0858">Xylan degradation</keyword>
<protein>
    <submittedName>
        <fullName evidence="3">Endo-1,4-beta-xylanase A</fullName>
        <ecNumber evidence="3">3.2.1.8</ecNumber>
    </submittedName>
</protein>
<accession>A0A0U5BFE1</accession>
<dbReference type="InterPro" id="IPR002909">
    <property type="entry name" value="IPT_dom"/>
</dbReference>
<reference evidence="3 4" key="1">
    <citation type="submission" date="2015-12" db="EMBL/GenBank/DDBJ databases">
        <title>Genome sequence of Aneurinibacillus soli.</title>
        <authorList>
            <person name="Lee J.S."/>
            <person name="Lee K.C."/>
            <person name="Kim K.K."/>
            <person name="Lee B.W."/>
        </authorList>
    </citation>
    <scope>NUCLEOTIDE SEQUENCE [LARGE SCALE GENOMIC DNA]</scope>
    <source>
        <strain evidence="3 4">CB4</strain>
    </source>
</reference>
<evidence type="ECO:0000256" key="2">
    <source>
        <dbReference type="SAM" id="SignalP"/>
    </source>
</evidence>
<dbReference type="OrthoDB" id="5845122at2"/>
<dbReference type="KEGG" id="asoc:CB4_03177"/>
<sequence>MVKKNVIKVITTVTLLSSLALPVQAATSFSDINNSYAKDAIQKLANEGILNGIGEGKFSPTGTITRQDFAIVLAKALNLDTTQAPATFTFSDIPSDHYAFKYVEAAVKAGLIKGNGDGTFGNGQSLSRQDMAVIFVRALGVDAKGKAADLKFSDASSISDYAKDAVGAAVELGLISGNTEGTFNPTGNAERQAVAQVASKFLKVAETNKSQNPEPSPLKPSQPTTPTTPTTNNNTSGGGGGGGSTPVVAPTITSITPSSGSTAGGNIITITGTGFTNATAVKFGATPATSFSIVSSTQITAVVPAGTAGAVNVSVATPNGTGSKAGGYTYADGPTVTSLNVTSGLLAGGNTVIITGTRFTGATAVKFGTVNATSFTVDSDTQITAVVPAGTAGAVNVSVVTPNGTGSKTEGYTYAQASSPFGSVHLLATIAEAAVMGGDDVPFNNNGPLNNIAHMAGTTILTVSETGVYKIDYSANIAAAIIAPGMTPQLAVAVNGVVDPSTRVSALAPTGEVSGSALLSLTAGDVVTLRNDSLALIPLNLNLAPAVGAQLNLVKVDQAPAGSVHQLATIADATVIGGADVPFSNNGPLDNVNHTAGTTAVTVTQSGVYKIDYSVNTMAGIGSQLALAVNGAVDPSTRVSALAPTGEVSGSALLSLTAGDVVTLRNDSPVPFTLNLAPGVGAQLNLVKVEQAPAGSVHQIATIADAIVFGGADVPFSNNGPLDNVNHTEGTTAVTVTQSGVYKIDYSVNTTAGIGSQLALAVNGAVDPSTRVSALAPTGEVSGSALLSLTAGDVVTLRNDSPVPFILNLAPGVGAQINLIKVGENIID</sequence>
<dbReference type="PANTHER" id="PTHR43308">
    <property type="entry name" value="OUTER MEMBRANE PROTEIN ALPHA-RELATED"/>
    <property type="match status" value="1"/>
</dbReference>
<dbReference type="InterPro" id="IPR001119">
    <property type="entry name" value="SLH_dom"/>
</dbReference>
<gene>
    <name evidence="3" type="primary">xynA1_10</name>
    <name evidence="3" type="ORF">CB4_03177</name>
</gene>
<dbReference type="PROSITE" id="PS51272">
    <property type="entry name" value="SLH"/>
    <property type="match status" value="3"/>
</dbReference>
<evidence type="ECO:0000256" key="1">
    <source>
        <dbReference type="SAM" id="MobiDB-lite"/>
    </source>
</evidence>
<name>A0A0U5BFE1_9BACL</name>
<dbReference type="GO" id="GO:0031176">
    <property type="term" value="F:endo-1,4-beta-xylanase activity"/>
    <property type="evidence" value="ECO:0007669"/>
    <property type="project" value="UniProtKB-EC"/>
</dbReference>
<dbReference type="Gene3D" id="2.60.40.10">
    <property type="entry name" value="Immunoglobulins"/>
    <property type="match status" value="2"/>
</dbReference>
<dbReference type="Pfam" id="PF18573">
    <property type="entry name" value="BclA_C"/>
    <property type="match status" value="3"/>
</dbReference>